<keyword evidence="4" id="KW-1133">Transmembrane helix</keyword>
<reference evidence="7" key="2">
    <citation type="submission" date="2016-01" db="EMBL/GenBank/DDBJ databases">
        <title>Six Aerococcus type strain genome sequencing and assembly using PacBio and Illumina Hiseq.</title>
        <authorList>
            <person name="Carkaci D."/>
            <person name="Dargis R."/>
            <person name="Nielsen X.C."/>
            <person name="Skovgaard O."/>
            <person name="Fuursted K."/>
            <person name="Christensen J.J."/>
        </authorList>
    </citation>
    <scope>NUCLEOTIDE SEQUENCE [LARGE SCALE GENOMIC DNA]</scope>
    <source>
        <strain evidence="7">CCUG4311</strain>
    </source>
</reference>
<proteinExistence type="inferred from homology"/>
<evidence type="ECO:0000256" key="2">
    <source>
        <dbReference type="ARBA" id="ARBA00022676"/>
    </source>
</evidence>
<keyword evidence="4" id="KW-0812">Transmembrane</keyword>
<keyword evidence="2" id="KW-0328">Glycosyltransferase</keyword>
<accession>A0AAU8UNE2</accession>
<dbReference type="KEGG" id="avs:AWM76_07320"/>
<evidence type="ECO:0000256" key="4">
    <source>
        <dbReference type="SAM" id="Phobius"/>
    </source>
</evidence>
<dbReference type="Proteomes" id="UP000066986">
    <property type="component" value="Chromosome"/>
</dbReference>
<dbReference type="InterPro" id="IPR050834">
    <property type="entry name" value="Glycosyltransf_2"/>
</dbReference>
<sequence>MVKISVIMGAFNCENTITEALDSLWNQTFQDFEVVICDDGSTDNTLEILKKIEKSNSHKVKLLFNEKNQGLNYTLNKCLKAAQGELIARMDADDISFPNRFETQLLFLQNHSDIDFVSSNMIFFDELGDWGQSDLKEYPEKADFVKSSPFAHAPVIIKKSAYNQVDGYTVDDKLLRVEDYHLWIKLYSSGYKGANIQVPLYKMRDDQEAFKRRSIKNRINEVRVKLFAVNQLELSKWNYVYSIRPLLVALLPYGLYNYLHKRKLNKR</sequence>
<gene>
    <name evidence="6" type="ORF">AWM76_07320</name>
</gene>
<keyword evidence="3" id="KW-0808">Transferase</keyword>
<feature type="transmembrane region" description="Helical" evidence="4">
    <location>
        <begin position="239"/>
        <end position="259"/>
    </location>
</feature>
<feature type="domain" description="Glycosyltransferase 2-like" evidence="5">
    <location>
        <begin position="5"/>
        <end position="135"/>
    </location>
</feature>
<evidence type="ECO:0000313" key="7">
    <source>
        <dbReference type="Proteomes" id="UP000066986"/>
    </source>
</evidence>
<dbReference type="InterPro" id="IPR029044">
    <property type="entry name" value="Nucleotide-diphossugar_trans"/>
</dbReference>
<evidence type="ECO:0000256" key="3">
    <source>
        <dbReference type="ARBA" id="ARBA00022679"/>
    </source>
</evidence>
<dbReference type="PANTHER" id="PTHR43685:SF5">
    <property type="entry name" value="GLYCOSYLTRANSFERASE EPSE-RELATED"/>
    <property type="match status" value="1"/>
</dbReference>
<evidence type="ECO:0000259" key="5">
    <source>
        <dbReference type="Pfam" id="PF00535"/>
    </source>
</evidence>
<evidence type="ECO:0000313" key="6">
    <source>
        <dbReference type="EMBL" id="AMC01372.1"/>
    </source>
</evidence>
<comment type="similarity">
    <text evidence="1">Belongs to the glycosyltransferase 2 family.</text>
</comment>
<protein>
    <submittedName>
        <fullName evidence="6">Glycosyltransferase</fullName>
    </submittedName>
</protein>
<name>A0AAU8UNE2_9LACT</name>
<dbReference type="GeneID" id="32030729"/>
<dbReference type="Pfam" id="PF00535">
    <property type="entry name" value="Glycos_transf_2"/>
    <property type="match status" value="1"/>
</dbReference>
<dbReference type="AlphaFoldDB" id="A0AAU8UNE2"/>
<organism evidence="6 7">
    <name type="scientific">Aerococcus viridans</name>
    <dbReference type="NCBI Taxonomy" id="1377"/>
    <lineage>
        <taxon>Bacteria</taxon>
        <taxon>Bacillati</taxon>
        <taxon>Bacillota</taxon>
        <taxon>Bacilli</taxon>
        <taxon>Lactobacillales</taxon>
        <taxon>Aerococcaceae</taxon>
        <taxon>Aerococcus</taxon>
    </lineage>
</organism>
<dbReference type="InterPro" id="IPR001173">
    <property type="entry name" value="Glyco_trans_2-like"/>
</dbReference>
<dbReference type="RefSeq" id="WP_003141412.1">
    <property type="nucleotide sequence ID" value="NZ_CP014164.1"/>
</dbReference>
<evidence type="ECO:0000256" key="1">
    <source>
        <dbReference type="ARBA" id="ARBA00006739"/>
    </source>
</evidence>
<dbReference type="GO" id="GO:0016757">
    <property type="term" value="F:glycosyltransferase activity"/>
    <property type="evidence" value="ECO:0007669"/>
    <property type="project" value="UniProtKB-KW"/>
</dbReference>
<dbReference type="Gene3D" id="3.90.550.10">
    <property type="entry name" value="Spore Coat Polysaccharide Biosynthesis Protein SpsA, Chain A"/>
    <property type="match status" value="1"/>
</dbReference>
<dbReference type="SUPFAM" id="SSF53448">
    <property type="entry name" value="Nucleotide-diphospho-sugar transferases"/>
    <property type="match status" value="1"/>
</dbReference>
<dbReference type="EMBL" id="CP014164">
    <property type="protein sequence ID" value="AMC01372.1"/>
    <property type="molecule type" value="Genomic_DNA"/>
</dbReference>
<keyword evidence="4" id="KW-0472">Membrane</keyword>
<reference evidence="6 7" key="1">
    <citation type="journal article" date="2016" name="Genome Announc.">
        <title>Complete Genome Sequences of Aerococcus christensenii CCUG 28831T, Aerococcus sanguinicola CCUG 43001T, Aerococcus urinae CCUG 36881T, Aerococcus urinaeequi CCUG 28094T, Aerococcus urinaehominis CCUG 42038 BT, and Aerococcus viridans CCUG 4311T.</title>
        <authorList>
            <person name="Carkaci D."/>
            <person name="Dargis R."/>
            <person name="Nielsen X.C."/>
            <person name="Skovgaard O."/>
            <person name="Fuursted K."/>
            <person name="Christensen J.J."/>
        </authorList>
    </citation>
    <scope>NUCLEOTIDE SEQUENCE [LARGE SCALE GENOMIC DNA]</scope>
    <source>
        <strain evidence="6 7">CCUG4311</strain>
    </source>
</reference>
<dbReference type="PANTHER" id="PTHR43685">
    <property type="entry name" value="GLYCOSYLTRANSFERASE"/>
    <property type="match status" value="1"/>
</dbReference>